<proteinExistence type="predicted"/>
<dbReference type="Proteomes" id="UP000290624">
    <property type="component" value="Unassembled WGS sequence"/>
</dbReference>
<dbReference type="PROSITE" id="PS51318">
    <property type="entry name" value="TAT"/>
    <property type="match status" value="1"/>
</dbReference>
<sequence length="200" mass="22003">MMEHTNLTRRVASGLTAALLATGALTGVAVAAAPPAQASAPAASDQAARFEVDFLTGMIDHHHMAVMMAEMCVEKAVHDELAATCESIVATQSAEIATMQQWLEDWYGISHEPDMTGMQSMHRFHDLDGEEFEVAFLRSMIRHHWGAIREAEKCLANAEHDELLTLCSDIRDAQLAEIAQMQDWLQEWYDLPGGRPVGTA</sequence>
<evidence type="ECO:0000313" key="4">
    <source>
        <dbReference type="Proteomes" id="UP000290624"/>
    </source>
</evidence>
<keyword evidence="4" id="KW-1185">Reference proteome</keyword>
<name>A0A4Q2EDK8_9ACTN</name>
<keyword evidence="1" id="KW-0732">Signal</keyword>
<feature type="chain" id="PRO_5038481817" description="DUF305 domain-containing protein" evidence="1">
    <location>
        <begin position="32"/>
        <end position="200"/>
    </location>
</feature>
<dbReference type="PANTHER" id="PTHR36933">
    <property type="entry name" value="SLL0788 PROTEIN"/>
    <property type="match status" value="1"/>
</dbReference>
<evidence type="ECO:0000259" key="2">
    <source>
        <dbReference type="Pfam" id="PF03713"/>
    </source>
</evidence>
<dbReference type="Gene3D" id="1.20.1260.10">
    <property type="match status" value="1"/>
</dbReference>
<dbReference type="InterPro" id="IPR012347">
    <property type="entry name" value="Ferritin-like"/>
</dbReference>
<dbReference type="EMBL" id="PPCV01000008">
    <property type="protein sequence ID" value="RXW31537.1"/>
    <property type="molecule type" value="Genomic_DNA"/>
</dbReference>
<dbReference type="Pfam" id="PF03713">
    <property type="entry name" value="DUF305"/>
    <property type="match status" value="1"/>
</dbReference>
<protein>
    <recommendedName>
        <fullName evidence="2">DUF305 domain-containing protein</fullName>
    </recommendedName>
</protein>
<organism evidence="3 4">
    <name type="scientific">Propioniciclava flava</name>
    <dbReference type="NCBI Taxonomy" id="2072026"/>
    <lineage>
        <taxon>Bacteria</taxon>
        <taxon>Bacillati</taxon>
        <taxon>Actinomycetota</taxon>
        <taxon>Actinomycetes</taxon>
        <taxon>Propionibacteriales</taxon>
        <taxon>Propionibacteriaceae</taxon>
        <taxon>Propioniciclava</taxon>
    </lineage>
</organism>
<feature type="signal peptide" evidence="1">
    <location>
        <begin position="1"/>
        <end position="31"/>
    </location>
</feature>
<feature type="domain" description="DUF305" evidence="2">
    <location>
        <begin position="51"/>
        <end position="185"/>
    </location>
</feature>
<gene>
    <name evidence="3" type="ORF">C1706_11740</name>
</gene>
<dbReference type="InterPro" id="IPR005183">
    <property type="entry name" value="DUF305_CopM-like"/>
</dbReference>
<dbReference type="OrthoDB" id="26872at2"/>
<reference evidence="3 4" key="1">
    <citation type="submission" date="2018-01" db="EMBL/GenBank/DDBJ databases">
        <title>Lactibacter flavus gen. nov., sp. nov., a novel bacterium of the family Propionibacteriaceae isolated from raw milk and dairy products.</title>
        <authorList>
            <person name="Wenning M."/>
            <person name="Breitenwieser F."/>
            <person name="Huptas C."/>
            <person name="von Neubeck M."/>
            <person name="Busse H.-J."/>
            <person name="Scherer S."/>
        </authorList>
    </citation>
    <scope>NUCLEOTIDE SEQUENCE [LARGE SCALE GENOMIC DNA]</scope>
    <source>
        <strain evidence="3 4">VG341</strain>
    </source>
</reference>
<dbReference type="InterPro" id="IPR006311">
    <property type="entry name" value="TAT_signal"/>
</dbReference>
<accession>A0A4Q2EDK8</accession>
<dbReference type="AlphaFoldDB" id="A0A4Q2EDK8"/>
<comment type="caution">
    <text evidence="3">The sequence shown here is derived from an EMBL/GenBank/DDBJ whole genome shotgun (WGS) entry which is preliminary data.</text>
</comment>
<dbReference type="PANTHER" id="PTHR36933:SF1">
    <property type="entry name" value="SLL0788 PROTEIN"/>
    <property type="match status" value="1"/>
</dbReference>
<evidence type="ECO:0000313" key="3">
    <source>
        <dbReference type="EMBL" id="RXW31537.1"/>
    </source>
</evidence>
<evidence type="ECO:0000256" key="1">
    <source>
        <dbReference type="SAM" id="SignalP"/>
    </source>
</evidence>